<evidence type="ECO:0008006" key="4">
    <source>
        <dbReference type="Google" id="ProtNLM"/>
    </source>
</evidence>
<feature type="region of interest" description="Disordered" evidence="1">
    <location>
        <begin position="22"/>
        <end position="44"/>
    </location>
</feature>
<organism evidence="2 3">
    <name type="scientific">Fictibacillus terranigra</name>
    <dbReference type="NCBI Taxonomy" id="3058424"/>
    <lineage>
        <taxon>Bacteria</taxon>
        <taxon>Bacillati</taxon>
        <taxon>Bacillota</taxon>
        <taxon>Bacilli</taxon>
        <taxon>Bacillales</taxon>
        <taxon>Fictibacillaceae</taxon>
        <taxon>Fictibacillus</taxon>
    </lineage>
</organism>
<dbReference type="EMBL" id="JAUHLN010000002">
    <property type="protein sequence ID" value="MDN4073277.1"/>
    <property type="molecule type" value="Genomic_DNA"/>
</dbReference>
<evidence type="ECO:0000313" key="2">
    <source>
        <dbReference type="EMBL" id="MDN4073277.1"/>
    </source>
</evidence>
<dbReference type="PROSITE" id="PS51257">
    <property type="entry name" value="PROKAR_LIPOPROTEIN"/>
    <property type="match status" value="1"/>
</dbReference>
<dbReference type="RefSeq" id="WP_290399415.1">
    <property type="nucleotide sequence ID" value="NZ_JAUHLN010000002.1"/>
</dbReference>
<name>A0ABT8E5T8_9BACL</name>
<protein>
    <recommendedName>
        <fullName evidence="4">Lipoprotein</fullName>
    </recommendedName>
</protein>
<sequence>MEKIMGVAAALLLVFGVGCTQEKEAKGQDHPKSEASSDKNKEKPAVLDFEVELGAKLRGYHGPFNAYTAALDPEKKTPKTDLEKLAAAAKESGEKAAKEIPELNVPSSLSKENQNTFKSAFKDLSQSYKTRTEGIGKEEVTAKADQQFTAFNDKVNSIHKKLGLIEANFASEIQ</sequence>
<evidence type="ECO:0000313" key="3">
    <source>
        <dbReference type="Proteomes" id="UP001168694"/>
    </source>
</evidence>
<reference evidence="2" key="1">
    <citation type="submission" date="2023-06" db="EMBL/GenBank/DDBJ databases">
        <title>Draft Genome Sequences of Representative Paenibacillus Polymyxa, Bacillus cereus, Fictibacillus sp., and Brevibacillus agri Strains Isolated from Amazonian Dark Earth.</title>
        <authorList>
            <person name="Pellegrinetti T.A."/>
            <person name="Cunha I.C.M."/>
            <person name="Chaves M.G."/>
            <person name="Freitas A.S."/>
            <person name="Silva A.V.R."/>
            <person name="Tsai S.M."/>
            <person name="Mendes L.W."/>
        </authorList>
    </citation>
    <scope>NUCLEOTIDE SEQUENCE</scope>
    <source>
        <strain evidence="2">CENA-BCM004</strain>
    </source>
</reference>
<gene>
    <name evidence="2" type="ORF">QYF49_09695</name>
</gene>
<comment type="caution">
    <text evidence="2">The sequence shown here is derived from an EMBL/GenBank/DDBJ whole genome shotgun (WGS) entry which is preliminary data.</text>
</comment>
<evidence type="ECO:0000256" key="1">
    <source>
        <dbReference type="SAM" id="MobiDB-lite"/>
    </source>
</evidence>
<dbReference type="Proteomes" id="UP001168694">
    <property type="component" value="Unassembled WGS sequence"/>
</dbReference>
<keyword evidence="3" id="KW-1185">Reference proteome</keyword>
<accession>A0ABT8E5T8</accession>
<proteinExistence type="predicted"/>